<evidence type="ECO:0008006" key="5">
    <source>
        <dbReference type="Google" id="ProtNLM"/>
    </source>
</evidence>
<comment type="caution">
    <text evidence="3">The sequence shown here is derived from an EMBL/GenBank/DDBJ whole genome shotgun (WGS) entry which is preliminary data.</text>
</comment>
<feature type="transmembrane region" description="Helical" evidence="2">
    <location>
        <begin position="80"/>
        <end position="101"/>
    </location>
</feature>
<dbReference type="InterPro" id="IPR019051">
    <property type="entry name" value="Trp_biosyn_TM_oprn/chp"/>
</dbReference>
<name>A0A9X2H2N4_9MICO</name>
<dbReference type="AlphaFoldDB" id="A0A9X2H2N4"/>
<feature type="compositionally biased region" description="Basic and acidic residues" evidence="1">
    <location>
        <begin position="196"/>
        <end position="214"/>
    </location>
</feature>
<dbReference type="RefSeq" id="WP_197738050.1">
    <property type="nucleotide sequence ID" value="NZ_BAAANU010000016.1"/>
</dbReference>
<protein>
    <recommendedName>
        <fullName evidence="5">Trp biosynthesis-associated membrane protein</fullName>
    </recommendedName>
</protein>
<proteinExistence type="predicted"/>
<keyword evidence="2" id="KW-1133">Transmembrane helix</keyword>
<feature type="transmembrane region" description="Helical" evidence="2">
    <location>
        <begin position="135"/>
        <end position="158"/>
    </location>
</feature>
<evidence type="ECO:0000313" key="4">
    <source>
        <dbReference type="Proteomes" id="UP001139722"/>
    </source>
</evidence>
<organism evidence="3 4">
    <name type="scientific">Agromyces terreus</name>
    <dbReference type="NCBI Taxonomy" id="424795"/>
    <lineage>
        <taxon>Bacteria</taxon>
        <taxon>Bacillati</taxon>
        <taxon>Actinomycetota</taxon>
        <taxon>Actinomycetes</taxon>
        <taxon>Micrococcales</taxon>
        <taxon>Microbacteriaceae</taxon>
        <taxon>Agromyces</taxon>
    </lineage>
</organism>
<dbReference type="Pfam" id="PF09534">
    <property type="entry name" value="Trp_oprn_chp"/>
    <property type="match status" value="1"/>
</dbReference>
<reference evidence="3" key="1">
    <citation type="submission" date="2022-06" db="EMBL/GenBank/DDBJ databases">
        <title>Sequencing the genomes of 1000 actinobacteria strains.</title>
        <authorList>
            <person name="Klenk H.-P."/>
        </authorList>
    </citation>
    <scope>NUCLEOTIDE SEQUENCE</scope>
    <source>
        <strain evidence="3">DSM 22016</strain>
    </source>
</reference>
<evidence type="ECO:0000256" key="2">
    <source>
        <dbReference type="SAM" id="Phobius"/>
    </source>
</evidence>
<keyword evidence="4" id="KW-1185">Reference proteome</keyword>
<gene>
    <name evidence="3" type="ORF">BJ978_002742</name>
</gene>
<dbReference type="Proteomes" id="UP001139722">
    <property type="component" value="Unassembled WGS sequence"/>
</dbReference>
<evidence type="ECO:0000313" key="3">
    <source>
        <dbReference type="EMBL" id="MCP2372066.1"/>
    </source>
</evidence>
<feature type="region of interest" description="Disordered" evidence="1">
    <location>
        <begin position="196"/>
        <end position="248"/>
    </location>
</feature>
<keyword evidence="2" id="KW-0472">Membrane</keyword>
<sequence length="248" mass="24386">MNGRRLKSLALVAGLIGSGLALLAWSQTWFDLRLSGQNAQASLDVIEVGGAVASPAMAALGLAGLALVAALAIAGPFLRVVLAILQILLGGSVVLAGALALGDPVGAVAPAVTDATGVAGSAPTAALVASADPTLWPAAAMLGGVLVVAAGLVALITARRWPGSSRRYSAVGLADAETGAPTSVDEAAIPVADARRQVSDRAVDAWDELSRGDDPTNADADADGVAAPAPDEGGDGPAAREGHDDPSR</sequence>
<accession>A0A9X2H2N4</accession>
<keyword evidence="2" id="KW-0812">Transmembrane</keyword>
<feature type="transmembrane region" description="Helical" evidence="2">
    <location>
        <begin position="50"/>
        <end position="73"/>
    </location>
</feature>
<feature type="compositionally biased region" description="Basic and acidic residues" evidence="1">
    <location>
        <begin position="238"/>
        <end position="248"/>
    </location>
</feature>
<dbReference type="EMBL" id="JAMZDY010000001">
    <property type="protein sequence ID" value="MCP2372066.1"/>
    <property type="molecule type" value="Genomic_DNA"/>
</dbReference>
<evidence type="ECO:0000256" key="1">
    <source>
        <dbReference type="SAM" id="MobiDB-lite"/>
    </source>
</evidence>